<reference evidence="18 19" key="1">
    <citation type="submission" date="2018-05" db="EMBL/GenBank/DDBJ databases">
        <title>A metagenomic window into the 2 km-deep terrestrial subsurface aquifer revealed taxonomically and functionally diverse microbial community comprising novel uncultured bacterial lineages.</title>
        <authorList>
            <person name="Kadnikov V.V."/>
            <person name="Mardanov A.V."/>
            <person name="Beletsky A.V."/>
            <person name="Banks D."/>
            <person name="Pimenov N.V."/>
            <person name="Frank Y.A."/>
            <person name="Karnachuk O.V."/>
            <person name="Ravin N.V."/>
        </authorList>
    </citation>
    <scope>NUCLEOTIDE SEQUENCE [LARGE SCALE GENOMIC DNA]</scope>
    <source>
        <strain evidence="18">BY</strain>
    </source>
</reference>
<dbReference type="AlphaFoldDB" id="A0A2Z4Y468"/>
<dbReference type="PROSITE" id="PS51787">
    <property type="entry name" value="LON_N"/>
    <property type="match status" value="1"/>
</dbReference>
<dbReference type="EMBL" id="CP030759">
    <property type="protein sequence ID" value="AXA35789.1"/>
    <property type="molecule type" value="Genomic_DNA"/>
</dbReference>
<evidence type="ECO:0000256" key="15">
    <source>
        <dbReference type="SAM" id="Coils"/>
    </source>
</evidence>
<protein>
    <recommendedName>
        <fullName evidence="9 10">Lon protease</fullName>
        <ecNumber evidence="9 10">3.4.21.53</ecNumber>
    </recommendedName>
    <alternativeName>
        <fullName evidence="9">ATP-dependent protease La</fullName>
    </alternativeName>
</protein>
<dbReference type="InterPro" id="IPR004815">
    <property type="entry name" value="Lon_bac/euk-typ"/>
</dbReference>
<dbReference type="PANTHER" id="PTHR10046">
    <property type="entry name" value="ATP DEPENDENT LON PROTEASE FAMILY MEMBER"/>
    <property type="match status" value="1"/>
</dbReference>
<dbReference type="SUPFAM" id="SSF52540">
    <property type="entry name" value="P-loop containing nucleoside triphosphate hydrolases"/>
    <property type="match status" value="1"/>
</dbReference>
<keyword evidence="15" id="KW-0175">Coiled coil</keyword>
<dbReference type="GO" id="GO:0016887">
    <property type="term" value="F:ATP hydrolysis activity"/>
    <property type="evidence" value="ECO:0007669"/>
    <property type="project" value="UniProtKB-UniRule"/>
</dbReference>
<evidence type="ECO:0000256" key="14">
    <source>
        <dbReference type="RuleBase" id="RU000591"/>
    </source>
</evidence>
<dbReference type="InterPro" id="IPR020568">
    <property type="entry name" value="Ribosomal_Su5_D2-typ_SF"/>
</dbReference>
<dbReference type="Gene3D" id="3.40.50.300">
    <property type="entry name" value="P-loop containing nucleotide triphosphate hydrolases"/>
    <property type="match status" value="1"/>
</dbReference>
<accession>A0A2Z4Y468</accession>
<dbReference type="SMART" id="SM00382">
    <property type="entry name" value="AAA"/>
    <property type="match status" value="1"/>
</dbReference>
<dbReference type="PROSITE" id="PS51786">
    <property type="entry name" value="LON_PROTEOLYTIC"/>
    <property type="match status" value="1"/>
</dbReference>
<dbReference type="Proteomes" id="UP000262583">
    <property type="component" value="Chromosome"/>
</dbReference>
<comment type="function">
    <text evidence="9">ATP-dependent serine protease that mediates the selective degradation of mutant and abnormal proteins as well as certain short-lived regulatory proteins. Required for cellular homeostasis and for survival from DNA damage and developmental changes induced by stress. Degrades polypeptides processively to yield small peptide fragments that are 5 to 10 amino acids long. Binds to DNA in a double-stranded, site-specific manner.</text>
</comment>
<dbReference type="Pfam" id="PF02190">
    <property type="entry name" value="LON_substr_bdg"/>
    <property type="match status" value="1"/>
</dbReference>
<dbReference type="Pfam" id="PF00004">
    <property type="entry name" value="AAA"/>
    <property type="match status" value="1"/>
</dbReference>
<dbReference type="GO" id="GO:0034605">
    <property type="term" value="P:cellular response to heat"/>
    <property type="evidence" value="ECO:0007669"/>
    <property type="project" value="UniProtKB-UniRule"/>
</dbReference>
<keyword evidence="5 9" id="KW-0378">Hydrolase</keyword>
<dbReference type="HAMAP" id="MF_01973">
    <property type="entry name" value="lon_bact"/>
    <property type="match status" value="1"/>
</dbReference>
<feature type="coiled-coil region" evidence="15">
    <location>
        <begin position="247"/>
        <end position="274"/>
    </location>
</feature>
<proteinExistence type="evidence at transcript level"/>
<evidence type="ECO:0000256" key="5">
    <source>
        <dbReference type="ARBA" id="ARBA00022801"/>
    </source>
</evidence>
<dbReference type="FunFam" id="1.20.5.5270:FF:000002">
    <property type="entry name" value="Lon protease homolog"/>
    <property type="match status" value="1"/>
</dbReference>
<evidence type="ECO:0000256" key="7">
    <source>
        <dbReference type="ARBA" id="ARBA00022840"/>
    </source>
</evidence>
<dbReference type="InterPro" id="IPR015947">
    <property type="entry name" value="PUA-like_sf"/>
</dbReference>
<dbReference type="SUPFAM" id="SSF88697">
    <property type="entry name" value="PUA domain-like"/>
    <property type="match status" value="1"/>
</dbReference>
<dbReference type="InterPro" id="IPR003959">
    <property type="entry name" value="ATPase_AAA_core"/>
</dbReference>
<evidence type="ECO:0000259" key="16">
    <source>
        <dbReference type="PROSITE" id="PS51786"/>
    </source>
</evidence>
<keyword evidence="8 9" id="KW-0346">Stress response</keyword>
<evidence type="ECO:0000313" key="19">
    <source>
        <dbReference type="Proteomes" id="UP000262583"/>
    </source>
</evidence>
<evidence type="ECO:0000256" key="10">
    <source>
        <dbReference type="PIRNR" id="PIRNR001174"/>
    </source>
</evidence>
<dbReference type="SUPFAM" id="SSF54211">
    <property type="entry name" value="Ribosomal protein S5 domain 2-like"/>
    <property type="match status" value="1"/>
</dbReference>
<dbReference type="InterPro" id="IPR054594">
    <property type="entry name" value="Lon_lid"/>
</dbReference>
<evidence type="ECO:0000259" key="17">
    <source>
        <dbReference type="PROSITE" id="PS51787"/>
    </source>
</evidence>
<feature type="binding site" evidence="9 12">
    <location>
        <begin position="369"/>
        <end position="376"/>
    </location>
    <ligand>
        <name>ATP</name>
        <dbReference type="ChEBI" id="CHEBI:30616"/>
    </ligand>
</feature>
<dbReference type="PIRSF" id="PIRSF001174">
    <property type="entry name" value="Lon_proteas"/>
    <property type="match status" value="1"/>
</dbReference>
<dbReference type="GO" id="GO:0006515">
    <property type="term" value="P:protein quality control for misfolded or incompletely synthesized proteins"/>
    <property type="evidence" value="ECO:0007669"/>
    <property type="project" value="UniProtKB-UniRule"/>
</dbReference>
<evidence type="ECO:0000256" key="2">
    <source>
        <dbReference type="ARBA" id="ARBA00022490"/>
    </source>
</evidence>
<comment type="induction">
    <text evidence="9">By heat shock.</text>
</comment>
<evidence type="ECO:0000256" key="9">
    <source>
        <dbReference type="HAMAP-Rule" id="MF_01973"/>
    </source>
</evidence>
<keyword evidence="6 9" id="KW-0720">Serine protease</keyword>
<dbReference type="InterPro" id="IPR008268">
    <property type="entry name" value="Peptidase_S16_AS"/>
</dbReference>
<comment type="subunit">
    <text evidence="9 10">Homohexamer. Organized in a ring with a central cavity.</text>
</comment>
<dbReference type="Gene3D" id="1.10.8.60">
    <property type="match status" value="1"/>
</dbReference>
<feature type="domain" description="Lon proteolytic" evidence="16">
    <location>
        <begin position="605"/>
        <end position="786"/>
    </location>
</feature>
<dbReference type="GO" id="GO:0004176">
    <property type="term" value="F:ATP-dependent peptidase activity"/>
    <property type="evidence" value="ECO:0007669"/>
    <property type="project" value="UniProtKB-UniRule"/>
</dbReference>
<feature type="domain" description="Lon N-terminal" evidence="17">
    <location>
        <begin position="24"/>
        <end position="217"/>
    </location>
</feature>
<keyword evidence="7 9" id="KW-0067">ATP-binding</keyword>
<dbReference type="PRINTS" id="PR00830">
    <property type="entry name" value="ENDOLAPTASE"/>
</dbReference>
<organism evidence="18 19">
    <name type="scientific">Sumerlaea chitinivorans</name>
    <dbReference type="NCBI Taxonomy" id="2250252"/>
    <lineage>
        <taxon>Bacteria</taxon>
        <taxon>Candidatus Sumerlaeota</taxon>
        <taxon>Candidatus Sumerlaeia</taxon>
        <taxon>Candidatus Sumerlaeales</taxon>
        <taxon>Candidatus Sumerlaeaceae</taxon>
        <taxon>Candidatus Sumerlaea</taxon>
    </lineage>
</organism>
<dbReference type="GO" id="GO:0005737">
    <property type="term" value="C:cytoplasm"/>
    <property type="evidence" value="ECO:0007669"/>
    <property type="project" value="UniProtKB-SubCell"/>
</dbReference>
<evidence type="ECO:0000256" key="1">
    <source>
        <dbReference type="ARBA" id="ARBA00004496"/>
    </source>
</evidence>
<dbReference type="FunFam" id="3.40.50.300:FF:000382">
    <property type="entry name" value="Lon protease homolog 2, peroxisomal"/>
    <property type="match status" value="1"/>
</dbReference>
<dbReference type="InterPro" id="IPR027417">
    <property type="entry name" value="P-loop_NTPase"/>
</dbReference>
<comment type="subcellular location">
    <subcellularLocation>
        <location evidence="1 9 10">Cytoplasm</location>
    </subcellularLocation>
</comment>
<evidence type="ECO:0000256" key="6">
    <source>
        <dbReference type="ARBA" id="ARBA00022825"/>
    </source>
</evidence>
<dbReference type="Gene3D" id="2.30.130.40">
    <property type="entry name" value="LON domain-like"/>
    <property type="match status" value="1"/>
</dbReference>
<dbReference type="GO" id="GO:0005524">
    <property type="term" value="F:ATP binding"/>
    <property type="evidence" value="ECO:0007669"/>
    <property type="project" value="UniProtKB-UniRule"/>
</dbReference>
<feature type="active site" evidence="9 11">
    <location>
        <position position="735"/>
    </location>
</feature>
<evidence type="ECO:0000256" key="3">
    <source>
        <dbReference type="ARBA" id="ARBA00022670"/>
    </source>
</evidence>
<evidence type="ECO:0000256" key="13">
    <source>
        <dbReference type="PROSITE-ProRule" id="PRU01122"/>
    </source>
</evidence>
<keyword evidence="2 9" id="KW-0963">Cytoplasm</keyword>
<sequence>MSETIIPDQTATLDVDGPAIPAVLPILPVEQFVLFPSMVAPIIVGDEKSKQLIDDALRGNRLVGVLTKKPEAPNIATFENLYSVGTVAKLLRMLKMPDGTVRLLVHGVTRFRVVDAIATVPYLRARIEVLNEVNDQENPETIAMVRNIHRLLARGVELTSLPEDLALTAANITNPGRLADLVASNLSLKIPEQIEILELVDVKERLKRVLFLLTREIEYLELGSKIQSQVRTELDRTQREYFLREQLKAIRKELGEEEGTSRELEELAERIKAKQMPDYARAVAEKELNRLRMMQPASAEYTVSRTYLEWILDLPWCESTKDNLNVARAKRILDADHYDLEKVKERILEYLSVLKLKKNMKGPILCFVGPPGVGKTSLGRSIARAMGRKFYRIALGGMRDEAEIRGHRRTYIGAMPGRILKGLKQVGSNNPVLMLDEIDKIGSDYRGDPAAALLEVLDPEQNNTFTDNYLDMPFDLSNVMFITTANHMDPVPAPLRDRMEVIELPGYTLKEKVQIAKRYLIPKQLEENGISAKHLTFAESAIVAIIENYTREAGLRNLEREISNICRKVARQVAEKKATRVTVSSRNLKQYLGPPKYFSEVATRMGVPGVAIGLAWTPVGGEILFIEAAMTPGSGRLTLTGQLGEVMKESAQAALTYLRSNAEQWHIDDQLFAQRDIHVHVPAGAIPKDGPSAGITICTALASLLTGRLVKDYLAMTGEITLKGNVLPVGGIKEKVLAAARAKIHEVILPERNMQDLDELPEDVRKRITFHPVKTMDQVLSLALELNQSTEAAPQTPAEQ</sequence>
<keyword evidence="3 9" id="KW-0645">Protease</keyword>
<evidence type="ECO:0000256" key="12">
    <source>
        <dbReference type="PIRSR" id="PIRSR001174-2"/>
    </source>
</evidence>
<dbReference type="InterPro" id="IPR027065">
    <property type="entry name" value="Lon_Prtase"/>
</dbReference>
<dbReference type="InterPro" id="IPR046336">
    <property type="entry name" value="Lon_prtase_N_sf"/>
</dbReference>
<dbReference type="InterPro" id="IPR027543">
    <property type="entry name" value="Lon_bac"/>
</dbReference>
<evidence type="ECO:0000256" key="11">
    <source>
        <dbReference type="PIRSR" id="PIRSR001174-1"/>
    </source>
</evidence>
<name>A0A2Z4Y468_SUMC1</name>
<gene>
    <name evidence="9" type="primary">lon</name>
    <name evidence="18" type="ORF">BRCON_1012</name>
</gene>
<dbReference type="Pfam" id="PF05362">
    <property type="entry name" value="Lon_C"/>
    <property type="match status" value="1"/>
</dbReference>
<dbReference type="Gene3D" id="1.20.5.5270">
    <property type="match status" value="1"/>
</dbReference>
<comment type="similarity">
    <text evidence="9 10 13 14">Belongs to the peptidase S16 family.</text>
</comment>
<dbReference type="EC" id="3.4.21.53" evidence="9 10"/>
<dbReference type="Gene3D" id="1.20.58.1480">
    <property type="match status" value="1"/>
</dbReference>
<evidence type="ECO:0000256" key="4">
    <source>
        <dbReference type="ARBA" id="ARBA00022741"/>
    </source>
</evidence>
<dbReference type="InterPro" id="IPR003593">
    <property type="entry name" value="AAA+_ATPase"/>
</dbReference>
<evidence type="ECO:0000313" key="18">
    <source>
        <dbReference type="EMBL" id="AXA35789.1"/>
    </source>
</evidence>
<dbReference type="InterPro" id="IPR008269">
    <property type="entry name" value="Lon_proteolytic"/>
</dbReference>
<dbReference type="Gene3D" id="3.30.230.10">
    <property type="match status" value="1"/>
</dbReference>
<dbReference type="PROSITE" id="PS01046">
    <property type="entry name" value="LON_SER"/>
    <property type="match status" value="1"/>
</dbReference>
<dbReference type="Pfam" id="PF22667">
    <property type="entry name" value="Lon_lid"/>
    <property type="match status" value="1"/>
</dbReference>
<comment type="catalytic activity">
    <reaction evidence="9 10 13">
        <text>Hydrolysis of proteins in presence of ATP.</text>
        <dbReference type="EC" id="3.4.21.53"/>
    </reaction>
</comment>
<dbReference type="CDD" id="cd19500">
    <property type="entry name" value="RecA-like_Lon"/>
    <property type="match status" value="1"/>
</dbReference>
<keyword evidence="4 9" id="KW-0547">Nucleotide-binding</keyword>
<feature type="active site" evidence="9 11">
    <location>
        <position position="692"/>
    </location>
</feature>
<dbReference type="KEGG" id="schv:BRCON_1012"/>
<dbReference type="NCBIfam" id="TIGR00763">
    <property type="entry name" value="lon"/>
    <property type="match status" value="1"/>
</dbReference>
<dbReference type="InterPro" id="IPR003111">
    <property type="entry name" value="Lon_prtase_N"/>
</dbReference>
<dbReference type="GO" id="GO:0004252">
    <property type="term" value="F:serine-type endopeptidase activity"/>
    <property type="evidence" value="ECO:0007669"/>
    <property type="project" value="UniProtKB-UniRule"/>
</dbReference>
<evidence type="ECO:0000256" key="8">
    <source>
        <dbReference type="ARBA" id="ARBA00023016"/>
    </source>
</evidence>
<dbReference type="GO" id="GO:0043565">
    <property type="term" value="F:sequence-specific DNA binding"/>
    <property type="evidence" value="ECO:0007669"/>
    <property type="project" value="UniProtKB-UniRule"/>
</dbReference>
<dbReference type="SMART" id="SM00464">
    <property type="entry name" value="LON"/>
    <property type="match status" value="1"/>
</dbReference>
<dbReference type="InterPro" id="IPR014721">
    <property type="entry name" value="Ribsml_uS5_D2-typ_fold_subgr"/>
</dbReference>